<dbReference type="InterPro" id="IPR011257">
    <property type="entry name" value="DNA_glycosylase"/>
</dbReference>
<protein>
    <submittedName>
        <fullName evidence="2">DNA-3-methyladenine glycosylase 1</fullName>
        <ecNumber evidence="2">3.2.2.20</ecNumber>
    </submittedName>
</protein>
<dbReference type="AlphaFoldDB" id="A0A0M6YLC8"/>
<dbReference type="RefSeq" id="WP_055086903.1">
    <property type="nucleotide sequence ID" value="NZ_CXSU01000012.1"/>
</dbReference>
<keyword evidence="1" id="KW-0862">Zinc</keyword>
<evidence type="ECO:0000256" key="1">
    <source>
        <dbReference type="PIRSR" id="PIRSR605019-1"/>
    </source>
</evidence>
<evidence type="ECO:0000313" key="3">
    <source>
        <dbReference type="Proteomes" id="UP000049222"/>
    </source>
</evidence>
<name>A0A0M6YLC8_9RHOB</name>
<feature type="binding site" evidence="1">
    <location>
        <position position="186"/>
    </location>
    <ligand>
        <name>Zn(2+)</name>
        <dbReference type="ChEBI" id="CHEBI:29105"/>
    </ligand>
</feature>
<keyword evidence="2" id="KW-0326">Glycosidase</keyword>
<dbReference type="OrthoDB" id="9807664at2"/>
<feature type="binding site" evidence="1">
    <location>
        <position position="27"/>
    </location>
    <ligand>
        <name>Zn(2+)</name>
        <dbReference type="ChEBI" id="CHEBI:29105"/>
    </ligand>
</feature>
<dbReference type="Pfam" id="PF03352">
    <property type="entry name" value="Adenine_glyco"/>
    <property type="match status" value="1"/>
</dbReference>
<dbReference type="InterPro" id="IPR052891">
    <property type="entry name" value="DNA-3mA_glycosylase"/>
</dbReference>
<organism evidence="2 3">
    <name type="scientific">Jannaschia donghaensis</name>
    <dbReference type="NCBI Taxonomy" id="420998"/>
    <lineage>
        <taxon>Bacteria</taxon>
        <taxon>Pseudomonadati</taxon>
        <taxon>Pseudomonadota</taxon>
        <taxon>Alphaproteobacteria</taxon>
        <taxon>Rhodobacterales</taxon>
        <taxon>Roseobacteraceae</taxon>
        <taxon>Jannaschia</taxon>
    </lineage>
</organism>
<dbReference type="EMBL" id="CXSU01000012">
    <property type="protein sequence ID" value="CTQ51161.1"/>
    <property type="molecule type" value="Genomic_DNA"/>
</dbReference>
<keyword evidence="1" id="KW-0479">Metal-binding</keyword>
<dbReference type="InterPro" id="IPR005019">
    <property type="entry name" value="Adenine_glyco"/>
</dbReference>
<dbReference type="GO" id="GO:0008725">
    <property type="term" value="F:DNA-3-methyladenine glycosylase activity"/>
    <property type="evidence" value="ECO:0007669"/>
    <property type="project" value="UniProtKB-EC"/>
</dbReference>
<reference evidence="2 3" key="1">
    <citation type="submission" date="2015-07" db="EMBL/GenBank/DDBJ databases">
        <authorList>
            <person name="Noorani M."/>
        </authorList>
    </citation>
    <scope>NUCLEOTIDE SEQUENCE [LARGE SCALE GENOMIC DNA]</scope>
    <source>
        <strain evidence="2 3">CECT 7802</strain>
    </source>
</reference>
<dbReference type="GO" id="GO:0046872">
    <property type="term" value="F:metal ion binding"/>
    <property type="evidence" value="ECO:0007669"/>
    <property type="project" value="UniProtKB-KW"/>
</dbReference>
<keyword evidence="2" id="KW-0378">Hydrolase</keyword>
<dbReference type="PANTHER" id="PTHR30037:SF4">
    <property type="entry name" value="DNA-3-METHYLADENINE GLYCOSYLASE I"/>
    <property type="match status" value="1"/>
</dbReference>
<dbReference type="GO" id="GO:0006284">
    <property type="term" value="P:base-excision repair"/>
    <property type="evidence" value="ECO:0007669"/>
    <property type="project" value="InterPro"/>
</dbReference>
<feature type="binding site" evidence="1">
    <location>
        <position position="14"/>
    </location>
    <ligand>
        <name>Zn(2+)</name>
        <dbReference type="ChEBI" id="CHEBI:29105"/>
    </ligand>
</feature>
<dbReference type="SUPFAM" id="SSF48150">
    <property type="entry name" value="DNA-glycosylase"/>
    <property type="match status" value="1"/>
</dbReference>
<feature type="binding site" evidence="1">
    <location>
        <position position="190"/>
    </location>
    <ligand>
        <name>Zn(2+)</name>
        <dbReference type="ChEBI" id="CHEBI:29105"/>
    </ligand>
</feature>
<evidence type="ECO:0000313" key="2">
    <source>
        <dbReference type="EMBL" id="CTQ51161.1"/>
    </source>
</evidence>
<dbReference type="Gene3D" id="1.10.340.30">
    <property type="entry name" value="Hypothetical protein, domain 2"/>
    <property type="match status" value="1"/>
</dbReference>
<accession>A0A0M6YLC8</accession>
<sequence>MDELVLCDDGKTRCGYRAHDPVFRVYHDTEFGRPSADETWIFEKLCLETLAAGLSFHMVLGKRRVLRDAFHGFDLDRVARFDDDAIDRLMTTAGVIRNPAKLRACVHNAQAARAMRDEGGLPAFLWSFEPAPSERPKRMTLDWLRDNPVNASSTAMAKAMKKRGFKWVGPTVCYGIFQGLGVVNDHFEGCDFRPQCLRDRSAFTPPG</sequence>
<proteinExistence type="predicted"/>
<keyword evidence="3" id="KW-1185">Reference proteome</keyword>
<dbReference type="EC" id="3.2.2.20" evidence="2"/>
<dbReference type="Proteomes" id="UP000049222">
    <property type="component" value="Unassembled WGS sequence"/>
</dbReference>
<dbReference type="PANTHER" id="PTHR30037">
    <property type="entry name" value="DNA-3-METHYLADENINE GLYCOSYLASE 1"/>
    <property type="match status" value="1"/>
</dbReference>
<dbReference type="STRING" id="420998.JDO7802_03199"/>
<gene>
    <name evidence="2" type="primary">tag_2</name>
    <name evidence="2" type="ORF">JDO7802_03199</name>
</gene>